<feature type="transmembrane region" description="Helical" evidence="9">
    <location>
        <begin position="460"/>
        <end position="479"/>
    </location>
</feature>
<dbReference type="Proteomes" id="UP000256645">
    <property type="component" value="Unassembled WGS sequence"/>
</dbReference>
<feature type="transmembrane region" description="Helical" evidence="9">
    <location>
        <begin position="417"/>
        <end position="439"/>
    </location>
</feature>
<evidence type="ECO:0000256" key="1">
    <source>
        <dbReference type="ARBA" id="ARBA00004141"/>
    </source>
</evidence>
<dbReference type="STRING" id="1849047.A0A3D8QD56"/>
<dbReference type="GO" id="GO:0005886">
    <property type="term" value="C:plasma membrane"/>
    <property type="evidence" value="ECO:0007669"/>
    <property type="project" value="TreeGrafter"/>
</dbReference>
<dbReference type="AlphaFoldDB" id="A0A3D8QD56"/>
<feature type="transmembrane region" description="Helical" evidence="9">
    <location>
        <begin position="193"/>
        <end position="213"/>
    </location>
</feature>
<protein>
    <recommendedName>
        <fullName evidence="12">Purine-cytosine permease</fullName>
    </recommendedName>
</protein>
<dbReference type="EMBL" id="PDLM01000016">
    <property type="protein sequence ID" value="RDW59590.1"/>
    <property type="molecule type" value="Genomic_DNA"/>
</dbReference>
<name>A0A3D8QD56_9HELO</name>
<feature type="transmembrane region" description="Helical" evidence="9">
    <location>
        <begin position="294"/>
        <end position="320"/>
    </location>
</feature>
<evidence type="ECO:0000256" key="5">
    <source>
        <dbReference type="ARBA" id="ARBA00022989"/>
    </source>
</evidence>
<dbReference type="OrthoDB" id="5428495at2759"/>
<dbReference type="GO" id="GO:0000329">
    <property type="term" value="C:fungal-type vacuole membrane"/>
    <property type="evidence" value="ECO:0007669"/>
    <property type="project" value="TreeGrafter"/>
</dbReference>
<evidence type="ECO:0000256" key="6">
    <source>
        <dbReference type="ARBA" id="ARBA00023136"/>
    </source>
</evidence>
<evidence type="ECO:0000256" key="8">
    <source>
        <dbReference type="SAM" id="MobiDB-lite"/>
    </source>
</evidence>
<proteinExistence type="inferred from homology"/>
<dbReference type="PANTHER" id="PTHR31806">
    <property type="entry name" value="PURINE-CYTOSINE PERMEASE FCY2-RELATED"/>
    <property type="match status" value="1"/>
</dbReference>
<accession>A0A3D8QD56</accession>
<feature type="transmembrane region" description="Helical" evidence="9">
    <location>
        <begin position="499"/>
        <end position="518"/>
    </location>
</feature>
<evidence type="ECO:0000313" key="11">
    <source>
        <dbReference type="Proteomes" id="UP000256645"/>
    </source>
</evidence>
<evidence type="ECO:0000256" key="2">
    <source>
        <dbReference type="ARBA" id="ARBA00008974"/>
    </source>
</evidence>
<keyword evidence="6 7" id="KW-0472">Membrane</keyword>
<comment type="caution">
    <text evidence="10">The sequence shown here is derived from an EMBL/GenBank/DDBJ whole genome shotgun (WGS) entry which is preliminary data.</text>
</comment>
<feature type="region of interest" description="Disordered" evidence="8">
    <location>
        <begin position="1"/>
        <end position="25"/>
    </location>
</feature>
<organism evidence="10 11">
    <name type="scientific">Coleophoma cylindrospora</name>
    <dbReference type="NCBI Taxonomy" id="1849047"/>
    <lineage>
        <taxon>Eukaryota</taxon>
        <taxon>Fungi</taxon>
        <taxon>Dikarya</taxon>
        <taxon>Ascomycota</taxon>
        <taxon>Pezizomycotina</taxon>
        <taxon>Leotiomycetes</taxon>
        <taxon>Helotiales</taxon>
        <taxon>Dermateaceae</taxon>
        <taxon>Coleophoma</taxon>
    </lineage>
</organism>
<feature type="transmembrane region" description="Helical" evidence="9">
    <location>
        <begin position="349"/>
        <end position="367"/>
    </location>
</feature>
<evidence type="ECO:0000256" key="7">
    <source>
        <dbReference type="PIRNR" id="PIRNR002744"/>
    </source>
</evidence>
<feature type="transmembrane region" description="Helical" evidence="9">
    <location>
        <begin position="220"/>
        <end position="239"/>
    </location>
</feature>
<gene>
    <name evidence="10" type="ORF">BP6252_12677</name>
</gene>
<evidence type="ECO:0008006" key="12">
    <source>
        <dbReference type="Google" id="ProtNLM"/>
    </source>
</evidence>
<evidence type="ECO:0000256" key="3">
    <source>
        <dbReference type="ARBA" id="ARBA00022448"/>
    </source>
</evidence>
<dbReference type="InterPro" id="IPR001248">
    <property type="entry name" value="Pur-cyt_permease"/>
</dbReference>
<comment type="subcellular location">
    <subcellularLocation>
        <location evidence="1">Membrane</location>
        <topology evidence="1">Multi-pass membrane protein</topology>
    </subcellularLocation>
</comment>
<dbReference type="PANTHER" id="PTHR31806:SF1">
    <property type="entry name" value="PURINE-CYTOSINE PERMEASE FCY2-RELATED"/>
    <property type="match status" value="1"/>
</dbReference>
<dbReference type="InterPro" id="IPR026030">
    <property type="entry name" value="Pur-cyt_permease_Fcy2/21/22"/>
</dbReference>
<dbReference type="Pfam" id="PF02133">
    <property type="entry name" value="Transp_cyt_pur"/>
    <property type="match status" value="1"/>
</dbReference>
<dbReference type="Gene3D" id="1.10.4160.10">
    <property type="entry name" value="Hydantoin permease"/>
    <property type="match status" value="1"/>
</dbReference>
<feature type="transmembrane region" description="Helical" evidence="9">
    <location>
        <begin position="259"/>
        <end position="282"/>
    </location>
</feature>
<evidence type="ECO:0000256" key="9">
    <source>
        <dbReference type="SAM" id="Phobius"/>
    </source>
</evidence>
<keyword evidence="5 9" id="KW-1133">Transmembrane helix</keyword>
<feature type="transmembrane region" description="Helical" evidence="9">
    <location>
        <begin position="111"/>
        <end position="132"/>
    </location>
</feature>
<keyword evidence="4 9" id="KW-0812">Transmembrane</keyword>
<keyword evidence="3 7" id="KW-0813">Transport</keyword>
<feature type="transmembrane region" description="Helical" evidence="9">
    <location>
        <begin position="80"/>
        <end position="105"/>
    </location>
</feature>
<evidence type="ECO:0000313" key="10">
    <source>
        <dbReference type="EMBL" id="RDW59590.1"/>
    </source>
</evidence>
<comment type="similarity">
    <text evidence="2 7">Belongs to the purine-cytosine permease (2.A.39) family.</text>
</comment>
<keyword evidence="11" id="KW-1185">Reference proteome</keyword>
<feature type="transmembrane region" description="Helical" evidence="9">
    <location>
        <begin position="153"/>
        <end position="173"/>
    </location>
</feature>
<reference evidence="10 11" key="1">
    <citation type="journal article" date="2018" name="IMA Fungus">
        <title>IMA Genome-F 9: Draft genome sequence of Annulohypoxylon stygium, Aspergillus mulundensis, Berkeleyomyces basicola (syn. Thielaviopsis basicola), Ceratocystis smalleyi, two Cercospora beticola strains, Coleophoma cylindrospora, Fusarium fracticaudum, Phialophora cf. hyalina, and Morchella septimelata.</title>
        <authorList>
            <person name="Wingfield B.D."/>
            <person name="Bills G.F."/>
            <person name="Dong Y."/>
            <person name="Huang W."/>
            <person name="Nel W.J."/>
            <person name="Swalarsk-Parry B.S."/>
            <person name="Vaghefi N."/>
            <person name="Wilken P.M."/>
            <person name="An Z."/>
            <person name="de Beer Z.W."/>
            <person name="De Vos L."/>
            <person name="Chen L."/>
            <person name="Duong T.A."/>
            <person name="Gao Y."/>
            <person name="Hammerbacher A."/>
            <person name="Kikkert J.R."/>
            <person name="Li Y."/>
            <person name="Li H."/>
            <person name="Li K."/>
            <person name="Li Q."/>
            <person name="Liu X."/>
            <person name="Ma X."/>
            <person name="Naidoo K."/>
            <person name="Pethybridge S.J."/>
            <person name="Sun J."/>
            <person name="Steenkamp E.T."/>
            <person name="van der Nest M.A."/>
            <person name="van Wyk S."/>
            <person name="Wingfield M.J."/>
            <person name="Xiong C."/>
            <person name="Yue Q."/>
            <person name="Zhang X."/>
        </authorList>
    </citation>
    <scope>NUCLEOTIDE SEQUENCE [LARGE SCALE GENOMIC DNA]</scope>
    <source>
        <strain evidence="10 11">BP6252</strain>
    </source>
</reference>
<dbReference type="PIRSF" id="PIRSF002744">
    <property type="entry name" value="Pur-cyt_permease"/>
    <property type="match status" value="1"/>
</dbReference>
<dbReference type="GO" id="GO:0022857">
    <property type="term" value="F:transmembrane transporter activity"/>
    <property type="evidence" value="ECO:0007669"/>
    <property type="project" value="InterPro"/>
</dbReference>
<sequence>MTTLNSNTYDPEKGPAEKSGPLRTSSDVVDIANGEVVQDEAISSSYWGVLGKWSSKLENLGVEARGIQPVLPGERSPQSIWGLSAIWASAGLTMGTLTTGILGPWSYNLTFGQTTAIIWGCGAIGAACDGYLATFGKKNGMRALINSRYAFGYYGAMVMAFLNNLTNIVYGILACIQGGQSLNTLSQNHLPTIAGIVIVAVLSWFLGAAGYKYIHFYERVAWIGPLIAFIALYAVGAPHFATSHPAPEILDPKTQAGNILTYISIITGSYTGWVAISADYYIYFPVTTPSWQIFLMSFLGILVLPAFAMTCGAGFATALWTNEAWAAEWNANGTVPGLVEVVLRPLGPVRYFFIFILAWSMISNNVFNYYSVSITMQLFGNGALRVPRYVYTLLTMVIMIAVSIAGRNSLYNVLSDLMAIIGYWTIIYFVILAEEHLIFRSFLGRGWDLNAWNDKSRLPSGLASIGAFCIGAVGSILGMSEAWYVGVVGRTIGEYGGDLGIEMGFLFAGLTYPLLRWLELKFVDR</sequence>
<feature type="transmembrane region" description="Helical" evidence="9">
    <location>
        <begin position="388"/>
        <end position="405"/>
    </location>
</feature>
<evidence type="ECO:0000256" key="4">
    <source>
        <dbReference type="ARBA" id="ARBA00022692"/>
    </source>
</evidence>